<dbReference type="GO" id="GO:0000462">
    <property type="term" value="P:maturation of SSU-rRNA from tricistronic rRNA transcript (SSU-rRNA, 5.8S rRNA, LSU-rRNA)"/>
    <property type="evidence" value="ECO:0007669"/>
    <property type="project" value="TreeGrafter"/>
</dbReference>
<keyword evidence="4 8" id="KW-0690">Ribosome biogenesis</keyword>
<dbReference type="VEuPathDB" id="FungiDB:T551_00980"/>
<evidence type="ECO:0000256" key="7">
    <source>
        <dbReference type="ARBA" id="ARBA00023274"/>
    </source>
</evidence>
<dbReference type="OrthoDB" id="31183at2759"/>
<comment type="subunit">
    <text evidence="8">Component of the ribosomal small subunit (SSU) processome.</text>
</comment>
<dbReference type="Gene3D" id="1.25.10.10">
    <property type="entry name" value="Leucine-rich Repeat Variant"/>
    <property type="match status" value="2"/>
</dbReference>
<dbReference type="GO" id="GO:0032040">
    <property type="term" value="C:small-subunit processome"/>
    <property type="evidence" value="ECO:0007669"/>
    <property type="project" value="TreeGrafter"/>
</dbReference>
<evidence type="ECO:0000256" key="2">
    <source>
        <dbReference type="ARBA" id="ARBA00010559"/>
    </source>
</evidence>
<gene>
    <name evidence="10" type="ORF">T551_00980</name>
</gene>
<dbReference type="EMBL" id="LFWA01000004">
    <property type="protein sequence ID" value="KTW31719.1"/>
    <property type="molecule type" value="Genomic_DNA"/>
</dbReference>
<accession>A0A0W4ZTL0</accession>
<dbReference type="SMART" id="SM01036">
    <property type="entry name" value="BP28CT"/>
    <property type="match status" value="1"/>
</dbReference>
<evidence type="ECO:0000313" key="11">
    <source>
        <dbReference type="Proteomes" id="UP000053447"/>
    </source>
</evidence>
<evidence type="ECO:0000259" key="9">
    <source>
        <dbReference type="SMART" id="SM01036"/>
    </source>
</evidence>
<dbReference type="InterPro" id="IPR022125">
    <property type="entry name" value="U3snoRNP10_N"/>
</dbReference>
<dbReference type="InterPro" id="IPR011989">
    <property type="entry name" value="ARM-like"/>
</dbReference>
<dbReference type="Pfam" id="PF12397">
    <property type="entry name" value="U3snoRNP10"/>
    <property type="match status" value="1"/>
</dbReference>
<evidence type="ECO:0000256" key="5">
    <source>
        <dbReference type="ARBA" id="ARBA00022552"/>
    </source>
</evidence>
<dbReference type="GO" id="GO:0034455">
    <property type="term" value="C:t-UTP complex"/>
    <property type="evidence" value="ECO:0007669"/>
    <property type="project" value="TreeGrafter"/>
</dbReference>
<dbReference type="Proteomes" id="UP000053447">
    <property type="component" value="Unassembled WGS sequence"/>
</dbReference>
<dbReference type="PANTHER" id="PTHR13457">
    <property type="entry name" value="BAP28"/>
    <property type="match status" value="1"/>
</dbReference>
<keyword evidence="7 8" id="KW-0687">Ribonucleoprotein</keyword>
<feature type="domain" description="BP28 C-terminal" evidence="9">
    <location>
        <begin position="1444"/>
        <end position="1581"/>
    </location>
</feature>
<evidence type="ECO:0000256" key="4">
    <source>
        <dbReference type="ARBA" id="ARBA00022517"/>
    </source>
</evidence>
<dbReference type="GO" id="GO:0030515">
    <property type="term" value="F:snoRNA binding"/>
    <property type="evidence" value="ECO:0007669"/>
    <property type="project" value="TreeGrafter"/>
</dbReference>
<dbReference type="STRING" id="1408657.A0A0W4ZTL0"/>
<keyword evidence="5 8" id="KW-0698">rRNA processing</keyword>
<keyword evidence="11" id="KW-1185">Reference proteome</keyword>
<comment type="subcellular location">
    <subcellularLocation>
        <location evidence="1 8">Nucleus</location>
        <location evidence="1 8">Nucleolus</location>
    </subcellularLocation>
</comment>
<organism evidence="10 11">
    <name type="scientific">Pneumocystis jirovecii (strain RU7)</name>
    <name type="common">Human pneumocystis pneumonia agent</name>
    <dbReference type="NCBI Taxonomy" id="1408657"/>
    <lineage>
        <taxon>Eukaryota</taxon>
        <taxon>Fungi</taxon>
        <taxon>Dikarya</taxon>
        <taxon>Ascomycota</taxon>
        <taxon>Taphrinomycotina</taxon>
        <taxon>Pneumocystomycetes</taxon>
        <taxon>Pneumocystaceae</taxon>
        <taxon>Pneumocystis</taxon>
    </lineage>
</organism>
<dbReference type="Pfam" id="PF23243">
    <property type="entry name" value="HEAT_HEATR1"/>
    <property type="match status" value="1"/>
</dbReference>
<dbReference type="InterPro" id="IPR056473">
    <property type="entry name" value="HEAT_Utp10/HEAT1"/>
</dbReference>
<evidence type="ECO:0000256" key="6">
    <source>
        <dbReference type="ARBA" id="ARBA00023242"/>
    </source>
</evidence>
<dbReference type="GO" id="GO:0030686">
    <property type="term" value="C:90S preribosome"/>
    <property type="evidence" value="ECO:0007669"/>
    <property type="project" value="TreeGrafter"/>
</dbReference>
<dbReference type="eggNOG" id="KOG1837">
    <property type="taxonomic scope" value="Eukaryota"/>
</dbReference>
<dbReference type="GO" id="GO:0045943">
    <property type="term" value="P:positive regulation of transcription by RNA polymerase I"/>
    <property type="evidence" value="ECO:0007669"/>
    <property type="project" value="TreeGrafter"/>
</dbReference>
<dbReference type="InterPro" id="IPR016024">
    <property type="entry name" value="ARM-type_fold"/>
</dbReference>
<evidence type="ECO:0000256" key="1">
    <source>
        <dbReference type="ARBA" id="ARBA00004604"/>
    </source>
</evidence>
<name>A0A0W4ZTL0_PNEJ7</name>
<sequence length="1711" mass="199016">MSTLAHQLQTIHQNHLESLDKKKKVISLLFDPSEAADQDLDSIFALASNGFLELLKIEPKFERFSKTLFSEKSKYIDRFEQTKSENDSLDKCIDTFLSLLAPYFLLRPSIKVLEWLIRKFKIHKKNQDSLLLSIFPYHMHPFFIKILSIIDIPLPTWSFLIPFKNRKTCPTHYIIAKSLSENEILFSMFMNYVQCKVKEKRDYQTLLKFWATCITEAIYIMKKESTNEEIVLSKTLPNIFEGLLLQSSSEYQIANYIIIIAISAYYSLSEKSLIIALTLVSKTLDKTTTNSGLICLAQLAQTREGYKPLPDSVFKSISKLKDINEKLIMIGEKYRSDKLIVGYILCLIENKIKNNDFSLFEELELFLSKARLSKDEFKIIIHTIFLQIIQFKNLPAETKNKISDIIKKFKEDPLFRSILKDISETFKNNIAEIQSILQITIVELPPTISNDIETKQPDLIKKETKIMEKEMSILINTVQNITHDLFFINSNQIFHKAFSIACKYPTGIDILFSCPALQTTFSKLCFLSQIWVSQNSNSNNLEEIAITALKQYQTLISNEQKKNIDYQFFIPYLLISLNNKSINIRKTASKIIHLLANKLEELPSTDFIIYGFNDNMYGNKSSKLNWLSNKNEKKFLLEILIPNMEECIFDNNYIYKIFNDLFEPNNKKEDISFKLSILKFICSHIISCPFEDVWFKLLKIINNSTEKNILKTKLLLPILKDYQNLNLQEKNKSLVIKELFKIVVKGENGPGTKLLLEITKSNHMEFAIEACQRLSELWKYIKHNIMFEIEIRQPISSIIYKTLNDFEIPVEVFLSLFSSLNLKDLLLSLLTKQQKNTDSSNEKIEKELQYITIFLELLEKNNPETKPQLITHLFTSLNFLITLETNTRISMAYPEQIILTCLQKIISNISPNFNSKAIRMDLLINCICSSPTPQIHNRTLLLIATIAKAFPELILHNIMPVFTFMGTNILYQDNDFSTYIIEQTIQKIIPPLISNSKNLNDDIVKNSSTILTSFVNAFAHIPDYRKLKLFIILIKTLDPNEFLYAFLVLFLNMKFNYEKKKKDIEIETITDFCISLSTSFEIETQLLSFWKLLNFAKSLTIDTSNIPNNQVLINTSDFDNKKLNDLRSQLIKIVGDIFISKQFKIIFLTMHQTMTDDSNILSTIHKIIEILIKMKEIYIVSKNKILQNSLQYVLKEILVLLPAKIFTVIIKKLLISENLKLRLNACIILKNKIEMESKNTNTESTAIELLPNIIKNTFKKEFKLTCVGLECVNVIAQKYGENNSTIFFQILDNIIEDGLKNGNKDTQILSIICIKAISVYLGPRLLPKLPNFIPYILKEVKDSNDDILEITIYSLIEELINLIPSFMSSYTKLILESCFYKNPTENKELNTIRNSLKNTVAKHLPLKVVFLSISKYWEHIISLNKTTIVFQLDLLETTLKNSKKEDIEKNSLQLFNFFLTIFNIKEEKEKTIEIFLQMIMKLNDTTFRPLFLNFRQWAFYDLYYEKTKIDPRPRLLTFYKFFGIFLEKFKSIVTNYFSHVLDDTIELLQKEKDDTFCLKSDLWEAIINSIHQNLLYDTEEFWQNSTRFSKMAPVLISHLSFTPRYKVDKYLIPSIAQLAAITVSDEHYKTINTLVLTHMNSDNASVRLAALETQKELYTRVKEEWLVTLPQTIPFILEAMEDQNEKIEYSAQKLIVTIESYLGESLQRFLT</sequence>
<keyword evidence="6 8" id="KW-0539">Nucleus</keyword>
<evidence type="ECO:0000256" key="8">
    <source>
        <dbReference type="RuleBase" id="RU367065"/>
    </source>
</evidence>
<dbReference type="Pfam" id="PF08146">
    <property type="entry name" value="BP28CT"/>
    <property type="match status" value="1"/>
</dbReference>
<evidence type="ECO:0000313" key="10">
    <source>
        <dbReference type="EMBL" id="KTW31719.1"/>
    </source>
</evidence>
<dbReference type="SUPFAM" id="SSF48371">
    <property type="entry name" value="ARM repeat"/>
    <property type="match status" value="2"/>
</dbReference>
<dbReference type="InterPro" id="IPR012954">
    <property type="entry name" value="BP28_C_dom"/>
</dbReference>
<reference evidence="10" key="1">
    <citation type="submission" date="2015-06" db="EMBL/GenBank/DDBJ databases">
        <title>Mechanisms of Adaptation to a Mammalian Host Environment by Pneumocystis, an Opportunistic Pathogen of Immunosuppressed Patients.</title>
        <authorList>
            <consortium name="The Broad Institute Genomics Platform"/>
            <person name="Cuomo C.A."/>
            <person name="Ma L."/>
            <person name="Huang D.W."/>
            <person name="Kutty G."/>
            <person name="Bishop L."/>
            <person name="Fantoni G."/>
            <person name="Sherman B.T."/>
            <person name="Jiao X."/>
            <person name="Hu X."/>
            <person name="Yang J."/>
            <person name="Jones K."/>
            <person name="Raley C."/>
            <person name="Stephens R."/>
            <person name="Lempicki R.A."/>
            <person name="Kovacs J.A."/>
            <person name="Chen Z."/>
            <person name="Abouelleil A."/>
            <person name="Goldberg J."/>
            <person name="Priest M."/>
            <person name="Saif S."/>
            <person name="Sykes S."/>
            <person name="Young S."/>
            <person name="Zeng Q."/>
            <person name="Wortman J."/>
            <person name="Nusbaum C."/>
            <person name="Birren B."/>
            <person name="Gabriel S."/>
            <person name="Lander E."/>
        </authorList>
    </citation>
    <scope>NUCLEOTIDE SEQUENCE [LARGE SCALE GENOMIC DNA]</scope>
    <source>
        <strain evidence="10">RU7</strain>
    </source>
</reference>
<dbReference type="InterPro" id="IPR040191">
    <property type="entry name" value="UTP10"/>
</dbReference>
<dbReference type="PANTHER" id="PTHR13457:SF1">
    <property type="entry name" value="HEAT REPEAT-CONTAINING PROTEIN 1"/>
    <property type="match status" value="1"/>
</dbReference>
<comment type="function">
    <text evidence="8">Involved in nucleolar processing of pre-18S ribosomal RNA.</text>
</comment>
<comment type="similarity">
    <text evidence="2 8">Belongs to the HEATR1/UTP10 family.</text>
</comment>
<comment type="caution">
    <text evidence="10">The sequence shown here is derived from an EMBL/GenBank/DDBJ whole genome shotgun (WGS) entry which is preliminary data.</text>
</comment>
<dbReference type="GeneID" id="28939498"/>
<proteinExistence type="inferred from homology"/>
<dbReference type="RefSeq" id="XP_018230411.1">
    <property type="nucleotide sequence ID" value="XM_018373243.1"/>
</dbReference>
<evidence type="ECO:0000256" key="3">
    <source>
        <dbReference type="ARBA" id="ARBA00015399"/>
    </source>
</evidence>
<protein>
    <recommendedName>
        <fullName evidence="3 8">U3 small nucleolar RNA-associated protein 10</fullName>
    </recommendedName>
</protein>